<accession>A0A9P4V5U7</accession>
<gene>
    <name evidence="2" type="ORF">EJ04DRAFT_532783</name>
</gene>
<dbReference type="AlphaFoldDB" id="A0A9P4V5U7"/>
<evidence type="ECO:0000313" key="3">
    <source>
        <dbReference type="Proteomes" id="UP000799444"/>
    </source>
</evidence>
<evidence type="ECO:0000256" key="1">
    <source>
        <dbReference type="SAM" id="MobiDB-lite"/>
    </source>
</evidence>
<dbReference type="EMBL" id="ML996113">
    <property type="protein sequence ID" value="KAF2737821.1"/>
    <property type="molecule type" value="Genomic_DNA"/>
</dbReference>
<keyword evidence="3" id="KW-1185">Reference proteome</keyword>
<protein>
    <submittedName>
        <fullName evidence="2">Uncharacterized protein</fullName>
    </submittedName>
</protein>
<dbReference type="OrthoDB" id="3768628at2759"/>
<name>A0A9P4V5U7_9PLEO</name>
<proteinExistence type="predicted"/>
<comment type="caution">
    <text evidence="2">The sequence shown here is derived from an EMBL/GenBank/DDBJ whole genome shotgun (WGS) entry which is preliminary data.</text>
</comment>
<reference evidence="2" key="1">
    <citation type="journal article" date="2020" name="Stud. Mycol.">
        <title>101 Dothideomycetes genomes: a test case for predicting lifestyles and emergence of pathogens.</title>
        <authorList>
            <person name="Haridas S."/>
            <person name="Albert R."/>
            <person name="Binder M."/>
            <person name="Bloem J."/>
            <person name="Labutti K."/>
            <person name="Salamov A."/>
            <person name="Andreopoulos B."/>
            <person name="Baker S."/>
            <person name="Barry K."/>
            <person name="Bills G."/>
            <person name="Bluhm B."/>
            <person name="Cannon C."/>
            <person name="Castanera R."/>
            <person name="Culley D."/>
            <person name="Daum C."/>
            <person name="Ezra D."/>
            <person name="Gonzalez J."/>
            <person name="Henrissat B."/>
            <person name="Kuo A."/>
            <person name="Liang C."/>
            <person name="Lipzen A."/>
            <person name="Lutzoni F."/>
            <person name="Magnuson J."/>
            <person name="Mondo S."/>
            <person name="Nolan M."/>
            <person name="Ohm R."/>
            <person name="Pangilinan J."/>
            <person name="Park H.-J."/>
            <person name="Ramirez L."/>
            <person name="Alfaro M."/>
            <person name="Sun H."/>
            <person name="Tritt A."/>
            <person name="Yoshinaga Y."/>
            <person name="Zwiers L.-H."/>
            <person name="Turgeon B."/>
            <person name="Goodwin S."/>
            <person name="Spatafora J."/>
            <person name="Crous P."/>
            <person name="Grigoriev I."/>
        </authorList>
    </citation>
    <scope>NUCLEOTIDE SEQUENCE</scope>
    <source>
        <strain evidence="2">CBS 125425</strain>
    </source>
</reference>
<dbReference type="Proteomes" id="UP000799444">
    <property type="component" value="Unassembled WGS sequence"/>
</dbReference>
<evidence type="ECO:0000313" key="2">
    <source>
        <dbReference type="EMBL" id="KAF2737821.1"/>
    </source>
</evidence>
<organism evidence="2 3">
    <name type="scientific">Polyplosphaeria fusca</name>
    <dbReference type="NCBI Taxonomy" id="682080"/>
    <lineage>
        <taxon>Eukaryota</taxon>
        <taxon>Fungi</taxon>
        <taxon>Dikarya</taxon>
        <taxon>Ascomycota</taxon>
        <taxon>Pezizomycotina</taxon>
        <taxon>Dothideomycetes</taxon>
        <taxon>Pleosporomycetidae</taxon>
        <taxon>Pleosporales</taxon>
        <taxon>Tetraplosphaeriaceae</taxon>
        <taxon>Polyplosphaeria</taxon>
    </lineage>
</organism>
<feature type="region of interest" description="Disordered" evidence="1">
    <location>
        <begin position="1"/>
        <end position="20"/>
    </location>
</feature>
<sequence>MAAPKSDPAPRDAKPEQPATTGLVRVMYELDELIADFETVLLSSHLDAPKTRLPVDETCIWDEIRQQARRLAIAELSAKYTRKSIRSSLCAAESLGKAIEERLRSRPAEPLDPRETGLGSIYNGYFRLYSTELFDALGQPTDIRLGTLRLHATDPTDSATPIRTAVELALNTSFYVADSTETLPYHNFNVPDLPSLRNRGIPCRKPEDDGAFPEYDSWLLFTFLGNGCIKIEIPIEMCADIYGGPILGRENEEVLFWGILVEDGSI</sequence>